<proteinExistence type="predicted"/>
<protein>
    <submittedName>
        <fullName evidence="2">SOS response-associated peptidase family protein</fullName>
    </submittedName>
</protein>
<dbReference type="EMBL" id="JBHLYR010000009">
    <property type="protein sequence ID" value="MFB9990829.1"/>
    <property type="molecule type" value="Genomic_DNA"/>
</dbReference>
<dbReference type="SUPFAM" id="SSF143081">
    <property type="entry name" value="BB1717-like"/>
    <property type="match status" value="1"/>
</dbReference>
<dbReference type="Pfam" id="PF02586">
    <property type="entry name" value="SRAP"/>
    <property type="match status" value="1"/>
</dbReference>
<dbReference type="RefSeq" id="WP_380005149.1">
    <property type="nucleotide sequence ID" value="NZ_JBHLYR010000009.1"/>
</dbReference>
<dbReference type="Gene3D" id="3.90.1680.10">
    <property type="entry name" value="SOS response associated peptidase-like"/>
    <property type="match status" value="1"/>
</dbReference>
<gene>
    <name evidence="2" type="ORF">ACFFLM_02360</name>
</gene>
<feature type="region of interest" description="Disordered" evidence="1">
    <location>
        <begin position="1"/>
        <end position="21"/>
    </location>
</feature>
<sequence>MGCSSASTTHARRSTASQPAEDGELLSCTVIIRPLTDDLVEVHDRMPALLLTKDLDAWLNAPAAQAKAVALGSWRPGLVTVTPTS</sequence>
<dbReference type="InterPro" id="IPR036590">
    <property type="entry name" value="SRAP-like"/>
</dbReference>
<dbReference type="Proteomes" id="UP001589733">
    <property type="component" value="Unassembled WGS sequence"/>
</dbReference>
<comment type="caution">
    <text evidence="2">The sequence shown here is derived from an EMBL/GenBank/DDBJ whole genome shotgun (WGS) entry which is preliminary data.</text>
</comment>
<dbReference type="InterPro" id="IPR003738">
    <property type="entry name" value="SRAP"/>
</dbReference>
<keyword evidence="3" id="KW-1185">Reference proteome</keyword>
<evidence type="ECO:0000256" key="1">
    <source>
        <dbReference type="SAM" id="MobiDB-lite"/>
    </source>
</evidence>
<reference evidence="2 3" key="1">
    <citation type="submission" date="2024-09" db="EMBL/GenBank/DDBJ databases">
        <authorList>
            <person name="Sun Q."/>
            <person name="Mori K."/>
        </authorList>
    </citation>
    <scope>NUCLEOTIDE SEQUENCE [LARGE SCALE GENOMIC DNA]</scope>
    <source>
        <strain evidence="2 3">JCM 13503</strain>
    </source>
</reference>
<feature type="compositionally biased region" description="Low complexity" evidence="1">
    <location>
        <begin position="1"/>
        <end position="17"/>
    </location>
</feature>
<accession>A0ABV6ATJ4</accession>
<evidence type="ECO:0000313" key="2">
    <source>
        <dbReference type="EMBL" id="MFB9990829.1"/>
    </source>
</evidence>
<organism evidence="2 3">
    <name type="scientific">Deinococcus oregonensis</name>
    <dbReference type="NCBI Taxonomy" id="1805970"/>
    <lineage>
        <taxon>Bacteria</taxon>
        <taxon>Thermotogati</taxon>
        <taxon>Deinococcota</taxon>
        <taxon>Deinococci</taxon>
        <taxon>Deinococcales</taxon>
        <taxon>Deinococcaceae</taxon>
        <taxon>Deinococcus</taxon>
    </lineage>
</organism>
<evidence type="ECO:0000313" key="3">
    <source>
        <dbReference type="Proteomes" id="UP001589733"/>
    </source>
</evidence>
<name>A0ABV6ATJ4_9DEIO</name>